<evidence type="ECO:0000313" key="2">
    <source>
        <dbReference type="EMBL" id="KAA6348773.1"/>
    </source>
</evidence>
<feature type="non-terminal residue" evidence="2">
    <location>
        <position position="1"/>
    </location>
</feature>
<keyword evidence="1" id="KW-0175">Coiled coil</keyword>
<evidence type="ECO:0000256" key="1">
    <source>
        <dbReference type="SAM" id="Coils"/>
    </source>
</evidence>
<evidence type="ECO:0000313" key="3">
    <source>
        <dbReference type="Proteomes" id="UP000324800"/>
    </source>
</evidence>
<reference evidence="2 3" key="1">
    <citation type="submission" date="2019-03" db="EMBL/GenBank/DDBJ databases">
        <title>Single cell metagenomics reveals metabolic interactions within the superorganism composed of flagellate Streblomastix strix and complex community of Bacteroidetes bacteria on its surface.</title>
        <authorList>
            <person name="Treitli S.C."/>
            <person name="Kolisko M."/>
            <person name="Husnik F."/>
            <person name="Keeling P."/>
            <person name="Hampl V."/>
        </authorList>
    </citation>
    <scope>NUCLEOTIDE SEQUENCE [LARGE SCALE GENOMIC DNA]</scope>
    <source>
        <strain evidence="2">ST1C</strain>
    </source>
</reference>
<dbReference type="EMBL" id="SNRW01039879">
    <property type="protein sequence ID" value="KAA6348773.1"/>
    <property type="molecule type" value="Genomic_DNA"/>
</dbReference>
<organism evidence="2 3">
    <name type="scientific">Streblomastix strix</name>
    <dbReference type="NCBI Taxonomy" id="222440"/>
    <lineage>
        <taxon>Eukaryota</taxon>
        <taxon>Metamonada</taxon>
        <taxon>Preaxostyla</taxon>
        <taxon>Oxymonadida</taxon>
        <taxon>Streblomastigidae</taxon>
        <taxon>Streblomastix</taxon>
    </lineage>
</organism>
<name>A0A5J4SU32_9EUKA</name>
<feature type="coiled-coil region" evidence="1">
    <location>
        <begin position="5"/>
        <end position="102"/>
    </location>
</feature>
<protein>
    <submittedName>
        <fullName evidence="2">Uncharacterized protein</fullName>
    </submittedName>
</protein>
<accession>A0A5J4SU32</accession>
<sequence>ALAERDRERIEKDRLQIELNRERIEKDRFQSDNERALAERDRERIEKDRLQIELNRERIEKDRLQSDNERALAERDRERIEKERFKQERDQQKRRADKTQSEAIRLTVEVQRLSQSIQSVPPSLNPNMLIGIIPDKEYAYQQGPKIIHTDKWGSSTVAFNPIISSGIVRFGGFFEDPNYFPIFSISI</sequence>
<dbReference type="Proteomes" id="UP000324800">
    <property type="component" value="Unassembled WGS sequence"/>
</dbReference>
<gene>
    <name evidence="2" type="ORF">EZS28_051962</name>
</gene>
<dbReference type="AlphaFoldDB" id="A0A5J4SU32"/>
<proteinExistence type="predicted"/>
<dbReference type="OrthoDB" id="2019763at2759"/>
<comment type="caution">
    <text evidence="2">The sequence shown here is derived from an EMBL/GenBank/DDBJ whole genome shotgun (WGS) entry which is preliminary data.</text>
</comment>